<feature type="compositionally biased region" description="Basic residues" evidence="1">
    <location>
        <begin position="99"/>
        <end position="118"/>
    </location>
</feature>
<dbReference type="EMBL" id="NHZO01000095">
    <property type="protein sequence ID" value="PHQ52188.1"/>
    <property type="molecule type" value="Genomic_DNA"/>
</dbReference>
<dbReference type="Gene3D" id="1.20.1260.10">
    <property type="match status" value="1"/>
</dbReference>
<evidence type="ECO:0000313" key="3">
    <source>
        <dbReference type="EMBL" id="PHQ52188.1"/>
    </source>
</evidence>
<feature type="domain" description="DUF4142" evidence="2">
    <location>
        <begin position="134"/>
        <end position="245"/>
    </location>
</feature>
<evidence type="ECO:0000313" key="4">
    <source>
        <dbReference type="Proteomes" id="UP000222531"/>
    </source>
</evidence>
<proteinExistence type="predicted"/>
<feature type="region of interest" description="Disordered" evidence="1">
    <location>
        <begin position="248"/>
        <end position="349"/>
    </location>
</feature>
<keyword evidence="4" id="KW-1185">Reference proteome</keyword>
<protein>
    <recommendedName>
        <fullName evidence="2">DUF4142 domain-containing protein</fullName>
    </recommendedName>
</protein>
<dbReference type="InterPro" id="IPR012347">
    <property type="entry name" value="Ferritin-like"/>
</dbReference>
<name>A0A2G1XLR4_STRCJ</name>
<dbReference type="Pfam" id="PF13628">
    <property type="entry name" value="DUF4142"/>
    <property type="match status" value="1"/>
</dbReference>
<feature type="compositionally biased region" description="Low complexity" evidence="1">
    <location>
        <begin position="30"/>
        <end position="39"/>
    </location>
</feature>
<comment type="caution">
    <text evidence="3">The sequence shown here is derived from an EMBL/GenBank/DDBJ whole genome shotgun (WGS) entry which is preliminary data.</text>
</comment>
<feature type="compositionally biased region" description="Basic and acidic residues" evidence="1">
    <location>
        <begin position="337"/>
        <end position="349"/>
    </location>
</feature>
<dbReference type="PANTHER" id="PTHR38593">
    <property type="entry name" value="BLR2558 PROTEIN"/>
    <property type="match status" value="1"/>
</dbReference>
<evidence type="ECO:0000259" key="2">
    <source>
        <dbReference type="Pfam" id="PF13628"/>
    </source>
</evidence>
<gene>
    <name evidence="3" type="ORF">BLA24_08995</name>
</gene>
<organism evidence="3 4">
    <name type="scientific">Streptomyces cinnamoneus</name>
    <name type="common">Streptoverticillium cinnamoneum</name>
    <dbReference type="NCBI Taxonomy" id="53446"/>
    <lineage>
        <taxon>Bacteria</taxon>
        <taxon>Bacillati</taxon>
        <taxon>Actinomycetota</taxon>
        <taxon>Actinomycetes</taxon>
        <taxon>Kitasatosporales</taxon>
        <taxon>Streptomycetaceae</taxon>
        <taxon>Streptomyces</taxon>
        <taxon>Streptomyces cinnamoneus group</taxon>
    </lineage>
</organism>
<feature type="compositionally biased region" description="Basic and acidic residues" evidence="1">
    <location>
        <begin position="282"/>
        <end position="311"/>
    </location>
</feature>
<accession>A0A2G1XLR4</accession>
<feature type="compositionally biased region" description="Basic residues" evidence="1">
    <location>
        <begin position="51"/>
        <end position="63"/>
    </location>
</feature>
<evidence type="ECO:0000256" key="1">
    <source>
        <dbReference type="SAM" id="MobiDB-lite"/>
    </source>
</evidence>
<dbReference type="PANTHER" id="PTHR38593:SF1">
    <property type="entry name" value="BLR2558 PROTEIN"/>
    <property type="match status" value="1"/>
</dbReference>
<dbReference type="Proteomes" id="UP000222531">
    <property type="component" value="Unassembled WGS sequence"/>
</dbReference>
<sequence length="349" mass="38267">MTGPAGLRAPPMTPRQAGAPPRCSVGWTGRPRPAVARPARGIHLLREGRRLVRPRRPSPRRTPRTPAAEEKRSSEDANATPGHDSGGGPRPGRSDGPRHGARRPRRRPCGRQGRRRAHQAPPGRHGGGRRGRDARRHAVARCVKDAGRVLVRDHTRMDEQVRKVASRLRVSLPTTTTAEQRKQLKDLRAKARTADYDRLWVKTYGTAHVKTLALLDDEIAHGKNNDVRELARKLRPVVQSHLKMLFQCGAGGHGGRKDQGDQQGGDNGREHGQGNGQGQGRDTGRDNGRDQGRDRTHASSRDHGRTHDRHTAIATTATTATSRTPFLPGHRGPGQEPPRDRCHGCGDTP</sequence>
<dbReference type="AlphaFoldDB" id="A0A2G1XLR4"/>
<reference evidence="3 4" key="1">
    <citation type="journal article" date="2017" name="Biochemistry">
        <title>Identification of the Biosynthetic Pathway for the Antibiotic Bicyclomycin.</title>
        <authorList>
            <person name="Patteson J."/>
            <person name="Cai W."/>
            <person name="Johnson R.A."/>
            <person name="Santa Maria K."/>
            <person name="Li B."/>
        </authorList>
    </citation>
    <scope>NUCLEOTIDE SEQUENCE [LARGE SCALE GENOMIC DNA]</scope>
    <source>
        <strain evidence="3 4">ATCC 21532</strain>
    </source>
</reference>
<dbReference type="InterPro" id="IPR025419">
    <property type="entry name" value="DUF4142"/>
</dbReference>
<feature type="compositionally biased region" description="Basic residues" evidence="1">
    <location>
        <begin position="126"/>
        <end position="138"/>
    </location>
</feature>
<feature type="region of interest" description="Disordered" evidence="1">
    <location>
        <begin position="1"/>
        <end position="138"/>
    </location>
</feature>
<feature type="compositionally biased region" description="Low complexity" evidence="1">
    <location>
        <begin position="312"/>
        <end position="321"/>
    </location>
</feature>